<protein>
    <submittedName>
        <fullName evidence="1">Uncharacterized protein</fullName>
    </submittedName>
</protein>
<sequence>MALIFDAKVALFEAMKATVPADVQCTFAETGDNSRRKQVWLGATTDDDLAPAAMRSGAKPTNVTGYVEAHAVVTTPGNPIDAERAVYAIRDHVKEACGALNADLASVPGLLDVRPESASVESTETTDGAYSALTVRVRVRGRVYQ</sequence>
<dbReference type="GeneID" id="55011253"/>
<dbReference type="KEGG" id="vg:55011253"/>
<proteinExistence type="predicted"/>
<dbReference type="EMBL" id="MK450421">
    <property type="protein sequence ID" value="QAX93263.1"/>
    <property type="molecule type" value="Genomic_DNA"/>
</dbReference>
<evidence type="ECO:0000313" key="2">
    <source>
        <dbReference type="Proteomes" id="UP000289278"/>
    </source>
</evidence>
<dbReference type="Proteomes" id="UP000289278">
    <property type="component" value="Segment"/>
</dbReference>
<accession>A0A411AYS0</accession>
<reference evidence="1 2" key="1">
    <citation type="submission" date="2019-01" db="EMBL/GenBank/DDBJ databases">
        <authorList>
            <person name="Terrell S.O."/>
            <person name="Kelly J.L."/>
            <person name="Nayek S."/>
            <person name="Klug H.M."/>
            <person name="Layton S.R."/>
            <person name="Kim T."/>
            <person name="Hughes L.E."/>
            <person name="Garlena R.A."/>
            <person name="Russell D.A."/>
            <person name="Pope W.H."/>
            <person name="Jacobs-Sera D."/>
            <person name="Hatfull G.F."/>
        </authorList>
    </citation>
    <scope>NUCLEOTIDE SEQUENCE [LARGE SCALE GENOMIC DNA]</scope>
</reference>
<dbReference type="RefSeq" id="YP_009819832.1">
    <property type="nucleotide sequence ID" value="NC_048154.1"/>
</dbReference>
<name>A0A411AYS0_9CAUD</name>
<gene>
    <name evidence="1" type="primary">7</name>
    <name evidence="1" type="ORF">SEA_VASH_7</name>
</gene>
<organism evidence="1 2">
    <name type="scientific">Streptomyces phage Vash</name>
    <dbReference type="NCBI Taxonomy" id="2510568"/>
    <lineage>
        <taxon>Viruses</taxon>
        <taxon>Duplodnaviria</taxon>
        <taxon>Heunggongvirae</taxon>
        <taxon>Uroviricota</taxon>
        <taxon>Caudoviricetes</taxon>
        <taxon>Colingsworthviridae</taxon>
        <taxon>Vashvirus</taxon>
        <taxon>Vashvirus vash</taxon>
    </lineage>
</organism>
<keyword evidence="2" id="KW-1185">Reference proteome</keyword>
<evidence type="ECO:0000313" key="1">
    <source>
        <dbReference type="EMBL" id="QAX93263.1"/>
    </source>
</evidence>